<protein>
    <recommendedName>
        <fullName evidence="5">CDP-diglyceride synthetase</fullName>
    </recommendedName>
</protein>
<feature type="transmembrane region" description="Helical" evidence="2">
    <location>
        <begin position="358"/>
        <end position="381"/>
    </location>
</feature>
<feature type="transmembrane region" description="Helical" evidence="2">
    <location>
        <begin position="185"/>
        <end position="206"/>
    </location>
</feature>
<evidence type="ECO:0000256" key="2">
    <source>
        <dbReference type="SAM" id="Phobius"/>
    </source>
</evidence>
<feature type="transmembrane region" description="Helical" evidence="2">
    <location>
        <begin position="294"/>
        <end position="313"/>
    </location>
</feature>
<feature type="compositionally biased region" description="Polar residues" evidence="1">
    <location>
        <begin position="158"/>
        <end position="168"/>
    </location>
</feature>
<feature type="transmembrane region" description="Helical" evidence="2">
    <location>
        <begin position="212"/>
        <end position="231"/>
    </location>
</feature>
<feature type="compositionally biased region" description="Basic residues" evidence="1">
    <location>
        <begin position="142"/>
        <end position="151"/>
    </location>
</feature>
<reference evidence="3" key="1">
    <citation type="submission" date="2021-01" db="EMBL/GenBank/DDBJ databases">
        <title>Whole genome shotgun sequence of Rugosimonospora africana NBRC 104875.</title>
        <authorList>
            <person name="Komaki H."/>
            <person name="Tamura T."/>
        </authorList>
    </citation>
    <scope>NUCLEOTIDE SEQUENCE</scope>
    <source>
        <strain evidence="3">NBRC 104875</strain>
    </source>
</reference>
<evidence type="ECO:0008006" key="5">
    <source>
        <dbReference type="Google" id="ProtNLM"/>
    </source>
</evidence>
<evidence type="ECO:0000313" key="3">
    <source>
        <dbReference type="EMBL" id="GIH12352.1"/>
    </source>
</evidence>
<organism evidence="3 4">
    <name type="scientific">Rugosimonospora africana</name>
    <dbReference type="NCBI Taxonomy" id="556532"/>
    <lineage>
        <taxon>Bacteria</taxon>
        <taxon>Bacillati</taxon>
        <taxon>Actinomycetota</taxon>
        <taxon>Actinomycetes</taxon>
        <taxon>Micromonosporales</taxon>
        <taxon>Micromonosporaceae</taxon>
        <taxon>Rugosimonospora</taxon>
    </lineage>
</organism>
<gene>
    <name evidence="3" type="ORF">Raf01_05240</name>
</gene>
<dbReference type="AlphaFoldDB" id="A0A8J3QMS4"/>
<proteinExistence type="predicted"/>
<feature type="compositionally biased region" description="Basic and acidic residues" evidence="1">
    <location>
        <begin position="12"/>
        <end position="43"/>
    </location>
</feature>
<name>A0A8J3QMS4_9ACTN</name>
<keyword evidence="2" id="KW-1133">Transmembrane helix</keyword>
<feature type="transmembrane region" description="Helical" evidence="2">
    <location>
        <begin position="262"/>
        <end position="282"/>
    </location>
</feature>
<comment type="caution">
    <text evidence="3">The sequence shown here is derived from an EMBL/GenBank/DDBJ whole genome shotgun (WGS) entry which is preliminary data.</text>
</comment>
<feature type="region of interest" description="Disordered" evidence="1">
    <location>
        <begin position="1"/>
        <end position="168"/>
    </location>
</feature>
<dbReference type="Proteomes" id="UP000642748">
    <property type="component" value="Unassembled WGS sequence"/>
</dbReference>
<keyword evidence="2" id="KW-0472">Membrane</keyword>
<sequence>MSPTIPPGGGREAADGGRDDWRGQRADARRSPRADSPERRIDDSDPFGWSAARDGGIDYPSGPPEEQQRGGRADRARAERGRGDQRGRVEQGMTQPWQADQGAGDAPWGEQHRDDPTRVAIGAPGGPGGQPPRDGAGEGGGRRLRRPHRRRAEAGQETGLTSGMQSDLPSWLQERGEGVAPARRLLSLSVAGFSGLLGLALILGAYMVPGSYAFVVLAVQVLFVLAWTVTIRPAGPRIVAGVALAAAAGSDLAASLPQHASLAPLGLIMVAAVGAAVGGQLLRRSPRPRVTESLGSTLIVVIGVICFAMLIVLSRHAPGTPAIVACLVAAGVALVVARLTDTVLPSPRTSPQVPRGSIGVVLGAMAGTVAASIMGSVLSGLHPPRAAIVGLATALVAVLADLAVSYAEVSRELDGGQPALWIARHLQGPLGGFALASPVAYVLSVMVLVTNLN</sequence>
<keyword evidence="4" id="KW-1185">Reference proteome</keyword>
<feature type="transmembrane region" description="Helical" evidence="2">
    <location>
        <begin position="319"/>
        <end position="337"/>
    </location>
</feature>
<evidence type="ECO:0000256" key="1">
    <source>
        <dbReference type="SAM" id="MobiDB-lite"/>
    </source>
</evidence>
<keyword evidence="2" id="KW-0812">Transmembrane</keyword>
<feature type="compositionally biased region" description="Basic and acidic residues" evidence="1">
    <location>
        <begin position="66"/>
        <end position="89"/>
    </location>
</feature>
<feature type="transmembrane region" description="Helical" evidence="2">
    <location>
        <begin position="430"/>
        <end position="449"/>
    </location>
</feature>
<dbReference type="EMBL" id="BONZ01000006">
    <property type="protein sequence ID" value="GIH12352.1"/>
    <property type="molecule type" value="Genomic_DNA"/>
</dbReference>
<feature type="transmembrane region" description="Helical" evidence="2">
    <location>
        <begin position="387"/>
        <end position="409"/>
    </location>
</feature>
<evidence type="ECO:0000313" key="4">
    <source>
        <dbReference type="Proteomes" id="UP000642748"/>
    </source>
</evidence>
<feature type="transmembrane region" description="Helical" evidence="2">
    <location>
        <begin position="238"/>
        <end position="256"/>
    </location>
</feature>
<dbReference type="RefSeq" id="WP_203916054.1">
    <property type="nucleotide sequence ID" value="NZ_BONZ01000006.1"/>
</dbReference>
<accession>A0A8J3QMS4</accession>